<sequence length="148" mass="16679">MQFWRHECRDAVLDYMRATNKMINAITSTLLKGLGVELDESTMTQIEIPPVEGALIINVGDTLEILSNGRYKSVEHRVIASSTKARVSVLIFVNPGSSTVIGPLPGLPEKDGKTVYRKLMVGEYYAYYYEANHLCKKTLEYAKFTKEK</sequence>
<accession>A0ACC2KSK6</accession>
<reference evidence="1 2" key="1">
    <citation type="journal article" date="2022" name="Hortic Res">
        <title>A haplotype resolved chromosomal level avocado genome allows analysis of novel avocado genes.</title>
        <authorList>
            <person name="Nath O."/>
            <person name="Fletcher S.J."/>
            <person name="Hayward A."/>
            <person name="Shaw L.M."/>
            <person name="Masouleh A.K."/>
            <person name="Furtado A."/>
            <person name="Henry R.J."/>
            <person name="Mitter N."/>
        </authorList>
    </citation>
    <scope>NUCLEOTIDE SEQUENCE [LARGE SCALE GENOMIC DNA]</scope>
    <source>
        <strain evidence="2">cv. Hass</strain>
    </source>
</reference>
<gene>
    <name evidence="1" type="ORF">MRB53_032356</name>
</gene>
<evidence type="ECO:0000313" key="1">
    <source>
        <dbReference type="EMBL" id="KAJ8623826.1"/>
    </source>
</evidence>
<evidence type="ECO:0000313" key="2">
    <source>
        <dbReference type="Proteomes" id="UP001234297"/>
    </source>
</evidence>
<proteinExistence type="predicted"/>
<name>A0ACC2KSK6_PERAE</name>
<keyword evidence="2" id="KW-1185">Reference proteome</keyword>
<dbReference type="Proteomes" id="UP001234297">
    <property type="component" value="Chromosome 11"/>
</dbReference>
<comment type="caution">
    <text evidence="1">The sequence shown here is derived from an EMBL/GenBank/DDBJ whole genome shotgun (WGS) entry which is preliminary data.</text>
</comment>
<protein>
    <submittedName>
        <fullName evidence="1">Uncharacterized protein</fullName>
    </submittedName>
</protein>
<dbReference type="EMBL" id="CM056819">
    <property type="protein sequence ID" value="KAJ8623826.1"/>
    <property type="molecule type" value="Genomic_DNA"/>
</dbReference>
<organism evidence="1 2">
    <name type="scientific">Persea americana</name>
    <name type="common">Avocado</name>
    <dbReference type="NCBI Taxonomy" id="3435"/>
    <lineage>
        <taxon>Eukaryota</taxon>
        <taxon>Viridiplantae</taxon>
        <taxon>Streptophyta</taxon>
        <taxon>Embryophyta</taxon>
        <taxon>Tracheophyta</taxon>
        <taxon>Spermatophyta</taxon>
        <taxon>Magnoliopsida</taxon>
        <taxon>Magnoliidae</taxon>
        <taxon>Laurales</taxon>
        <taxon>Lauraceae</taxon>
        <taxon>Persea</taxon>
    </lineage>
</organism>